<dbReference type="GO" id="GO:0045892">
    <property type="term" value="P:negative regulation of DNA-templated transcription"/>
    <property type="evidence" value="ECO:0007669"/>
    <property type="project" value="TreeGrafter"/>
</dbReference>
<dbReference type="SUPFAM" id="SSF46785">
    <property type="entry name" value="Winged helix' DNA-binding domain"/>
    <property type="match status" value="1"/>
</dbReference>
<evidence type="ECO:0000256" key="2">
    <source>
        <dbReference type="ARBA" id="ARBA00022491"/>
    </source>
</evidence>
<dbReference type="InterPro" id="IPR036388">
    <property type="entry name" value="WH-like_DNA-bd_sf"/>
</dbReference>
<dbReference type="PANTHER" id="PTHR33202">
    <property type="entry name" value="ZINC UPTAKE REGULATION PROTEIN"/>
    <property type="match status" value="1"/>
</dbReference>
<dbReference type="InterPro" id="IPR036390">
    <property type="entry name" value="WH_DNA-bd_sf"/>
</dbReference>
<keyword evidence="3" id="KW-0479">Metal-binding</keyword>
<dbReference type="GO" id="GO:0003700">
    <property type="term" value="F:DNA-binding transcription factor activity"/>
    <property type="evidence" value="ECO:0007669"/>
    <property type="project" value="InterPro"/>
</dbReference>
<dbReference type="PANTHER" id="PTHR33202:SF7">
    <property type="entry name" value="FERRIC UPTAKE REGULATION PROTEIN"/>
    <property type="match status" value="1"/>
</dbReference>
<evidence type="ECO:0000256" key="1">
    <source>
        <dbReference type="ARBA" id="ARBA00007957"/>
    </source>
</evidence>
<evidence type="ECO:0000256" key="6">
    <source>
        <dbReference type="ARBA" id="ARBA00023125"/>
    </source>
</evidence>
<evidence type="ECO:0000256" key="4">
    <source>
        <dbReference type="ARBA" id="ARBA00022833"/>
    </source>
</evidence>
<evidence type="ECO:0000256" key="5">
    <source>
        <dbReference type="ARBA" id="ARBA00023015"/>
    </source>
</evidence>
<proteinExistence type="inferred from homology"/>
<dbReference type="InterPro" id="IPR043135">
    <property type="entry name" value="Fur_C"/>
</dbReference>
<dbReference type="Gene3D" id="3.30.1490.190">
    <property type="match status" value="1"/>
</dbReference>
<dbReference type="Gene3D" id="1.10.10.10">
    <property type="entry name" value="Winged helix-like DNA-binding domain superfamily/Winged helix DNA-binding domain"/>
    <property type="match status" value="1"/>
</dbReference>
<keyword evidence="5" id="KW-0805">Transcription regulation</keyword>
<dbReference type="GO" id="GO:0008270">
    <property type="term" value="F:zinc ion binding"/>
    <property type="evidence" value="ECO:0007669"/>
    <property type="project" value="TreeGrafter"/>
</dbReference>
<comment type="similarity">
    <text evidence="1">Belongs to the Fur family.</text>
</comment>
<evidence type="ECO:0000256" key="3">
    <source>
        <dbReference type="ARBA" id="ARBA00022723"/>
    </source>
</evidence>
<dbReference type="GO" id="GO:0000976">
    <property type="term" value="F:transcription cis-regulatory region binding"/>
    <property type="evidence" value="ECO:0007669"/>
    <property type="project" value="TreeGrafter"/>
</dbReference>
<keyword evidence="6" id="KW-0238">DNA-binding</keyword>
<accession>A0A645BXV0</accession>
<dbReference type="Pfam" id="PF01475">
    <property type="entry name" value="FUR"/>
    <property type="match status" value="1"/>
</dbReference>
<evidence type="ECO:0000313" key="8">
    <source>
        <dbReference type="EMBL" id="MPM69938.1"/>
    </source>
</evidence>
<keyword evidence="4" id="KW-0862">Zinc</keyword>
<comment type="caution">
    <text evidence="8">The sequence shown here is derived from an EMBL/GenBank/DDBJ whole genome shotgun (WGS) entry which is preliminary data.</text>
</comment>
<dbReference type="InterPro" id="IPR002481">
    <property type="entry name" value="FUR"/>
</dbReference>
<name>A0A645BXV0_9ZZZZ</name>
<protein>
    <submittedName>
        <fullName evidence="8">Ferric uptake regulation protein</fullName>
    </submittedName>
</protein>
<organism evidence="8">
    <name type="scientific">bioreactor metagenome</name>
    <dbReference type="NCBI Taxonomy" id="1076179"/>
    <lineage>
        <taxon>unclassified sequences</taxon>
        <taxon>metagenomes</taxon>
        <taxon>ecological metagenomes</taxon>
    </lineage>
</organism>
<dbReference type="GO" id="GO:1900376">
    <property type="term" value="P:regulation of secondary metabolite biosynthetic process"/>
    <property type="evidence" value="ECO:0007669"/>
    <property type="project" value="TreeGrafter"/>
</dbReference>
<gene>
    <name evidence="8" type="primary">fur_20</name>
    <name evidence="8" type="ORF">SDC9_116886</name>
</gene>
<keyword evidence="2" id="KW-0678">Repressor</keyword>
<dbReference type="EMBL" id="VSSQ01023169">
    <property type="protein sequence ID" value="MPM69938.1"/>
    <property type="molecule type" value="Genomic_DNA"/>
</dbReference>
<sequence length="145" mass="16630">MAKDKIENLKEFLKEKGYKLTPQRRAILSEIISSEGSHLTAEELYDLVKVDCPEIGLATVYRTVQLLEEMGVVCKLDLDDGRSRYELCHQDDSHQHHHLICNGCGKVIEVQGDLLDEIEEVIEKKYNFTIENHTLKFYGLCSECS</sequence>
<dbReference type="CDD" id="cd07153">
    <property type="entry name" value="Fur_like"/>
    <property type="match status" value="1"/>
</dbReference>
<dbReference type="FunFam" id="1.10.10.10:FF:000051">
    <property type="entry name" value="Fur family transcriptional regulator"/>
    <property type="match status" value="1"/>
</dbReference>
<reference evidence="8" key="1">
    <citation type="submission" date="2019-08" db="EMBL/GenBank/DDBJ databases">
        <authorList>
            <person name="Kucharzyk K."/>
            <person name="Murdoch R.W."/>
            <person name="Higgins S."/>
            <person name="Loffler F."/>
        </authorList>
    </citation>
    <scope>NUCLEOTIDE SEQUENCE</scope>
</reference>
<keyword evidence="7" id="KW-0804">Transcription</keyword>
<dbReference type="AlphaFoldDB" id="A0A645BXV0"/>
<evidence type="ECO:0000256" key="7">
    <source>
        <dbReference type="ARBA" id="ARBA00023163"/>
    </source>
</evidence>